<keyword evidence="2" id="KW-1185">Reference proteome</keyword>
<sequence>MQMETLYSNENETINIEEEEFRQCLKLAEGETLKGGNHMRQNNLGYYYQNGIGTIKDEGKVFRWYLKSTEGGSSNGQVNLGNYEGKAFQWYLKSAEGGNHKGQINLGIMLSLWNWNHKRFRESISVVPEIS</sequence>
<name>A0A397ITM4_9GLOM</name>
<evidence type="ECO:0000313" key="1">
    <source>
        <dbReference type="EMBL" id="RHZ76303.1"/>
    </source>
</evidence>
<dbReference type="Gene3D" id="1.25.40.10">
    <property type="entry name" value="Tetratricopeptide repeat domain"/>
    <property type="match status" value="1"/>
</dbReference>
<organism evidence="1 2">
    <name type="scientific">Diversispora epigaea</name>
    <dbReference type="NCBI Taxonomy" id="1348612"/>
    <lineage>
        <taxon>Eukaryota</taxon>
        <taxon>Fungi</taxon>
        <taxon>Fungi incertae sedis</taxon>
        <taxon>Mucoromycota</taxon>
        <taxon>Glomeromycotina</taxon>
        <taxon>Glomeromycetes</taxon>
        <taxon>Diversisporales</taxon>
        <taxon>Diversisporaceae</taxon>
        <taxon>Diversispora</taxon>
    </lineage>
</organism>
<dbReference type="EMBL" id="PQFF01000187">
    <property type="protein sequence ID" value="RHZ76303.1"/>
    <property type="molecule type" value="Genomic_DNA"/>
</dbReference>
<proteinExistence type="predicted"/>
<evidence type="ECO:0000313" key="2">
    <source>
        <dbReference type="Proteomes" id="UP000266861"/>
    </source>
</evidence>
<comment type="caution">
    <text evidence="1">The sequence shown here is derived from an EMBL/GenBank/DDBJ whole genome shotgun (WGS) entry which is preliminary data.</text>
</comment>
<dbReference type="InterPro" id="IPR006597">
    <property type="entry name" value="Sel1-like"/>
</dbReference>
<dbReference type="Proteomes" id="UP000266861">
    <property type="component" value="Unassembled WGS sequence"/>
</dbReference>
<dbReference type="AlphaFoldDB" id="A0A397ITM4"/>
<dbReference type="InterPro" id="IPR011990">
    <property type="entry name" value="TPR-like_helical_dom_sf"/>
</dbReference>
<protein>
    <submittedName>
        <fullName evidence="1">Uncharacterized protein</fullName>
    </submittedName>
</protein>
<dbReference type="Pfam" id="PF08238">
    <property type="entry name" value="Sel1"/>
    <property type="match status" value="2"/>
</dbReference>
<dbReference type="STRING" id="1348612.A0A397ITM4"/>
<accession>A0A397ITM4</accession>
<dbReference type="SUPFAM" id="SSF81901">
    <property type="entry name" value="HCP-like"/>
    <property type="match status" value="1"/>
</dbReference>
<dbReference type="SMART" id="SM00671">
    <property type="entry name" value="SEL1"/>
    <property type="match status" value="2"/>
</dbReference>
<gene>
    <name evidence="1" type="ORF">Glove_199g162</name>
</gene>
<reference evidence="1 2" key="1">
    <citation type="submission" date="2018-08" db="EMBL/GenBank/DDBJ databases">
        <title>Genome and evolution of the arbuscular mycorrhizal fungus Diversispora epigaea (formerly Glomus versiforme) and its bacterial endosymbionts.</title>
        <authorList>
            <person name="Sun X."/>
            <person name="Fei Z."/>
            <person name="Harrison M."/>
        </authorList>
    </citation>
    <scope>NUCLEOTIDE SEQUENCE [LARGE SCALE GENOMIC DNA]</scope>
    <source>
        <strain evidence="1 2">IT104</strain>
    </source>
</reference>
<dbReference type="OrthoDB" id="2384430at2759"/>